<organism evidence="1 2">
    <name type="scientific">Mesorhizobium mediterraneum</name>
    <dbReference type="NCBI Taxonomy" id="43617"/>
    <lineage>
        <taxon>Bacteria</taxon>
        <taxon>Pseudomonadati</taxon>
        <taxon>Pseudomonadota</taxon>
        <taxon>Alphaproteobacteria</taxon>
        <taxon>Hyphomicrobiales</taxon>
        <taxon>Phyllobacteriaceae</taxon>
        <taxon>Mesorhizobium</taxon>
    </lineage>
</organism>
<gene>
    <name evidence="1" type="ORF">CIT25_17980</name>
</gene>
<keyword evidence="2" id="KW-1185">Reference proteome</keyword>
<evidence type="ECO:0000313" key="1">
    <source>
        <dbReference type="EMBL" id="PAQ00761.1"/>
    </source>
</evidence>
<accession>A0AB36R900</accession>
<dbReference type="Proteomes" id="UP000216215">
    <property type="component" value="Unassembled WGS sequence"/>
</dbReference>
<protein>
    <submittedName>
        <fullName evidence="1">Uncharacterized protein</fullName>
    </submittedName>
</protein>
<dbReference type="EMBL" id="NPKI01000020">
    <property type="protein sequence ID" value="PAQ00761.1"/>
    <property type="molecule type" value="Genomic_DNA"/>
</dbReference>
<dbReference type="AlphaFoldDB" id="A0AB36R900"/>
<proteinExistence type="predicted"/>
<sequence>MDIPGTIAAVGSALSIVKEIRAIDTQIDQATLKLKIAELTSALADAKLGLVDVAQLLHEKAAQITKLTALVKYRAENLVDQNGFRYEAKDGKAFGPPYCPVCEAKGIFLKLAQNRALPGIPYVCPSCKANYGPTGIYAKDSA</sequence>
<reference evidence="2" key="1">
    <citation type="submission" date="2017-08" db="EMBL/GenBank/DDBJ databases">
        <title>Mesorhizobium wenxinae sp. nov., a novel rhizobial species isolated from root nodules of chickpea (Cicer arietinum L.).</title>
        <authorList>
            <person name="Zhang J."/>
        </authorList>
    </citation>
    <scope>NUCLEOTIDE SEQUENCE [LARGE SCALE GENOMIC DNA]</scope>
    <source>
        <strain evidence="2">USDA 3392</strain>
    </source>
</reference>
<evidence type="ECO:0000313" key="2">
    <source>
        <dbReference type="Proteomes" id="UP000216215"/>
    </source>
</evidence>
<name>A0AB36R900_9HYPH</name>
<dbReference type="RefSeq" id="WP_095485913.1">
    <property type="nucleotide sequence ID" value="NZ_CP088151.1"/>
</dbReference>
<comment type="caution">
    <text evidence="1">The sequence shown here is derived from an EMBL/GenBank/DDBJ whole genome shotgun (WGS) entry which is preliminary data.</text>
</comment>